<protein>
    <submittedName>
        <fullName evidence="4">Cbb3-type cytochrome c oxidase subunit I</fullName>
    </submittedName>
</protein>
<keyword evidence="1" id="KW-0249">Electron transport</keyword>
<dbReference type="EMBL" id="JBIUVY010000004">
    <property type="protein sequence ID" value="MFJ2285816.1"/>
    <property type="molecule type" value="Genomic_DNA"/>
</dbReference>
<dbReference type="Pfam" id="PF00115">
    <property type="entry name" value="COX1"/>
    <property type="match status" value="1"/>
</dbReference>
<feature type="transmembrane region" description="Helical" evidence="2">
    <location>
        <begin position="105"/>
        <end position="127"/>
    </location>
</feature>
<evidence type="ECO:0000313" key="5">
    <source>
        <dbReference type="Proteomes" id="UP001617296"/>
    </source>
</evidence>
<organism evidence="4 5">
    <name type="scientific">Pseudomonas iridis</name>
    <dbReference type="NCBI Taxonomy" id="2710587"/>
    <lineage>
        <taxon>Bacteria</taxon>
        <taxon>Pseudomonadati</taxon>
        <taxon>Pseudomonadota</taxon>
        <taxon>Gammaproteobacteria</taxon>
        <taxon>Pseudomonadales</taxon>
        <taxon>Pseudomonadaceae</taxon>
        <taxon>Pseudomonas</taxon>
    </lineage>
</organism>
<proteinExistence type="predicted"/>
<evidence type="ECO:0000259" key="3">
    <source>
        <dbReference type="PROSITE" id="PS50855"/>
    </source>
</evidence>
<keyword evidence="2" id="KW-0472">Membrane</keyword>
<name>A0ABW8DIH8_9PSED</name>
<feature type="transmembrane region" description="Helical" evidence="2">
    <location>
        <begin position="12"/>
        <end position="37"/>
    </location>
</feature>
<gene>
    <name evidence="4" type="ORF">ACIOUF_05500</name>
</gene>
<keyword evidence="1" id="KW-0813">Transport</keyword>
<dbReference type="Proteomes" id="UP001617296">
    <property type="component" value="Unassembled WGS sequence"/>
</dbReference>
<keyword evidence="5" id="KW-1185">Reference proteome</keyword>
<dbReference type="RefSeq" id="WP_401284603.1">
    <property type="nucleotide sequence ID" value="NZ_JBIUVY010000004.1"/>
</dbReference>
<feature type="transmembrane region" description="Helical" evidence="2">
    <location>
        <begin position="49"/>
        <end position="72"/>
    </location>
</feature>
<evidence type="ECO:0000313" key="4">
    <source>
        <dbReference type="EMBL" id="MFJ2285816.1"/>
    </source>
</evidence>
<reference evidence="4 5" key="1">
    <citation type="submission" date="2024-10" db="EMBL/GenBank/DDBJ databases">
        <title>The Natural Products Discovery Center: Release of the First 8490 Sequenced Strains for Exploring Actinobacteria Biosynthetic Diversity.</title>
        <authorList>
            <person name="Kalkreuter E."/>
            <person name="Kautsar S.A."/>
            <person name="Yang D."/>
            <person name="Bader C.D."/>
            <person name="Teijaro C.N."/>
            <person name="Fluegel L."/>
            <person name="Davis C.M."/>
            <person name="Simpson J.R."/>
            <person name="Lauterbach L."/>
            <person name="Steele A.D."/>
            <person name="Gui C."/>
            <person name="Meng S."/>
            <person name="Li G."/>
            <person name="Viehrig K."/>
            <person name="Ye F."/>
            <person name="Su P."/>
            <person name="Kiefer A.F."/>
            <person name="Nichols A."/>
            <person name="Cepeda A.J."/>
            <person name="Yan W."/>
            <person name="Fan B."/>
            <person name="Jiang Y."/>
            <person name="Adhikari A."/>
            <person name="Zheng C.-J."/>
            <person name="Schuster L."/>
            <person name="Cowan T.M."/>
            <person name="Smanski M.J."/>
            <person name="Chevrette M.G."/>
            <person name="De Carvalho L.P.S."/>
            <person name="Shen B."/>
        </authorList>
    </citation>
    <scope>NUCLEOTIDE SEQUENCE [LARGE SCALE GENOMIC DNA]</scope>
    <source>
        <strain evidence="4 5">NPDC087689</strain>
    </source>
</reference>
<dbReference type="PROSITE" id="PS50855">
    <property type="entry name" value="COX1"/>
    <property type="match status" value="1"/>
</dbReference>
<dbReference type="InterPro" id="IPR000883">
    <property type="entry name" value="Cyt_C_Oxase_1"/>
</dbReference>
<dbReference type="InterPro" id="IPR023616">
    <property type="entry name" value="Cyt_c_oxase-like_su1_dom"/>
</dbReference>
<comment type="caution">
    <text evidence="4">The sequence shown here is derived from an EMBL/GenBank/DDBJ whole genome shotgun (WGS) entry which is preliminary data.</text>
</comment>
<keyword evidence="2" id="KW-0812">Transmembrane</keyword>
<evidence type="ECO:0000256" key="1">
    <source>
        <dbReference type="ARBA" id="ARBA00022660"/>
    </source>
</evidence>
<feature type="domain" description="Cytochrome oxidase subunit I profile" evidence="3">
    <location>
        <begin position="1"/>
        <end position="150"/>
    </location>
</feature>
<dbReference type="PANTHER" id="PTHR10422">
    <property type="entry name" value="CYTOCHROME C OXIDASE SUBUNIT 1"/>
    <property type="match status" value="1"/>
</dbReference>
<accession>A0ABW8DIH8</accession>
<keyword evidence="2" id="KW-1133">Transmembrane helix</keyword>
<sequence>KTVNSLSHYTDWTIGHVHAGALGWVAMISIGAIYHMIPKLFGRAQMHSVGLINAHFWLATIGTVLYIASMWVNGITQGLMWRAINDDGTLTYSFVEALQASHPGFIVRALGGAFFASGMLLMAYNVWRTVRASNPAEAEAAAQIAVVGAH</sequence>
<keyword evidence="1" id="KW-0679">Respiratory chain</keyword>
<dbReference type="PANTHER" id="PTHR10422:SF29">
    <property type="entry name" value="CYTOCHROME C OXIDASE SUBUNIT 1 HOMOLOG, BACTEROID"/>
    <property type="match status" value="1"/>
</dbReference>
<dbReference type="Gene3D" id="1.20.210.10">
    <property type="entry name" value="Cytochrome c oxidase-like, subunit I domain"/>
    <property type="match status" value="1"/>
</dbReference>
<dbReference type="InterPro" id="IPR036927">
    <property type="entry name" value="Cyt_c_oxase-like_su1_sf"/>
</dbReference>
<evidence type="ECO:0000256" key="2">
    <source>
        <dbReference type="SAM" id="Phobius"/>
    </source>
</evidence>
<dbReference type="SUPFAM" id="SSF81442">
    <property type="entry name" value="Cytochrome c oxidase subunit I-like"/>
    <property type="match status" value="1"/>
</dbReference>
<feature type="non-terminal residue" evidence="4">
    <location>
        <position position="1"/>
    </location>
</feature>